<comment type="function">
    <text evidence="15">Carnitine acetylase is specific for short chain fatty acids. Carnitine acetylase seems to affect the flux through the pyruvate dehydrogenase complex. It may be involved as well in the transport of acetyl-CoA into mitochondria.</text>
</comment>
<dbReference type="GeneID" id="27684546"/>
<organism evidence="21 22">
    <name type="scientific">Spizellomyces punctatus (strain DAOM BR117)</name>
    <dbReference type="NCBI Taxonomy" id="645134"/>
    <lineage>
        <taxon>Eukaryota</taxon>
        <taxon>Fungi</taxon>
        <taxon>Fungi incertae sedis</taxon>
        <taxon>Chytridiomycota</taxon>
        <taxon>Chytridiomycota incertae sedis</taxon>
        <taxon>Chytridiomycetes</taxon>
        <taxon>Spizellomycetales</taxon>
        <taxon>Spizellomycetaceae</taxon>
        <taxon>Spizellomyces</taxon>
    </lineage>
</organism>
<keyword evidence="10" id="KW-0496">Mitochondrion</keyword>
<keyword evidence="6" id="KW-0999">Mitochondrion inner membrane</keyword>
<evidence type="ECO:0000256" key="9">
    <source>
        <dbReference type="ARBA" id="ARBA00023098"/>
    </source>
</evidence>
<dbReference type="PANTHER" id="PTHR22589">
    <property type="entry name" value="CARNITINE O-ACYLTRANSFERASE"/>
    <property type="match status" value="1"/>
</dbReference>
<evidence type="ECO:0000313" key="21">
    <source>
        <dbReference type="EMBL" id="KND05174.1"/>
    </source>
</evidence>
<comment type="similarity">
    <text evidence="3 19">Belongs to the carnitine/choline acetyltransferase family.</text>
</comment>
<dbReference type="GO" id="GO:0004092">
    <property type="term" value="F:carnitine O-acetyltransferase activity"/>
    <property type="evidence" value="ECO:0007669"/>
    <property type="project" value="UniProtKB-EC"/>
</dbReference>
<keyword evidence="11" id="KW-0472">Membrane</keyword>
<evidence type="ECO:0000256" key="14">
    <source>
        <dbReference type="ARBA" id="ARBA00052702"/>
    </source>
</evidence>
<keyword evidence="22" id="KW-1185">Reference proteome</keyword>
<dbReference type="PANTHER" id="PTHR22589:SF103">
    <property type="entry name" value="CARNITINE O-ACETYL-TRANSFERASE, ISOFORM A-RELATED"/>
    <property type="match status" value="1"/>
</dbReference>
<evidence type="ECO:0000256" key="15">
    <source>
        <dbReference type="ARBA" id="ARBA00053195"/>
    </source>
</evidence>
<dbReference type="eggNOG" id="KOG3717">
    <property type="taxonomic scope" value="Eukaryota"/>
</dbReference>
<reference evidence="21 22" key="1">
    <citation type="submission" date="2009-08" db="EMBL/GenBank/DDBJ databases">
        <title>The Genome Sequence of Spizellomyces punctatus strain DAOM BR117.</title>
        <authorList>
            <consortium name="The Broad Institute Genome Sequencing Platform"/>
            <person name="Russ C."/>
            <person name="Cuomo C."/>
            <person name="Shea T."/>
            <person name="Young S.K."/>
            <person name="Zeng Q."/>
            <person name="Koehrsen M."/>
            <person name="Haas B."/>
            <person name="Borodovsky M."/>
            <person name="Guigo R."/>
            <person name="Alvarado L."/>
            <person name="Berlin A."/>
            <person name="Bochicchio J."/>
            <person name="Borenstein D."/>
            <person name="Chapman S."/>
            <person name="Chen Z."/>
            <person name="Engels R."/>
            <person name="Freedman E."/>
            <person name="Gellesch M."/>
            <person name="Goldberg J."/>
            <person name="Griggs A."/>
            <person name="Gujja S."/>
            <person name="Heiman D."/>
            <person name="Hepburn T."/>
            <person name="Howarth C."/>
            <person name="Jen D."/>
            <person name="Larson L."/>
            <person name="Lewis B."/>
            <person name="Mehta T."/>
            <person name="Park D."/>
            <person name="Pearson M."/>
            <person name="Roberts A."/>
            <person name="Saif S."/>
            <person name="Shenoy N."/>
            <person name="Sisk P."/>
            <person name="Stolte C."/>
            <person name="Sykes S."/>
            <person name="Thomson T."/>
            <person name="Walk T."/>
            <person name="White J."/>
            <person name="Yandava C."/>
            <person name="Burger G."/>
            <person name="Gray M.W."/>
            <person name="Holland P.W.H."/>
            <person name="King N."/>
            <person name="Lang F.B.F."/>
            <person name="Roger A.J."/>
            <person name="Ruiz-Trillo I."/>
            <person name="Lander E."/>
            <person name="Nusbaum C."/>
        </authorList>
    </citation>
    <scope>NUCLEOTIDE SEQUENCE [LARGE SCALE GENOMIC DNA]</scope>
    <source>
        <strain evidence="21 22">DAOM BR117</strain>
    </source>
</reference>
<dbReference type="Proteomes" id="UP000053201">
    <property type="component" value="Unassembled WGS sequence"/>
</dbReference>
<comment type="subcellular location">
    <subcellularLocation>
        <location evidence="2">Mitochondrion inner membrane</location>
        <topology evidence="2">Peripheral membrane protein</topology>
        <orientation evidence="2">Matrix side</orientation>
    </subcellularLocation>
    <subcellularLocation>
        <location evidence="1">Peroxisome</location>
    </subcellularLocation>
</comment>
<dbReference type="PROSITE" id="PS00440">
    <property type="entry name" value="ACYLTRANSF_C_2"/>
    <property type="match status" value="1"/>
</dbReference>
<keyword evidence="4" id="KW-0813">Transport</keyword>
<dbReference type="EMBL" id="KQ257450">
    <property type="protein sequence ID" value="KND05174.1"/>
    <property type="molecule type" value="Genomic_DNA"/>
</dbReference>
<dbReference type="GO" id="GO:0005777">
    <property type="term" value="C:peroxisome"/>
    <property type="evidence" value="ECO:0007669"/>
    <property type="project" value="UniProtKB-SubCell"/>
</dbReference>
<dbReference type="STRING" id="645134.A0A0L0HWB2"/>
<dbReference type="Gene3D" id="3.30.559.10">
    <property type="entry name" value="Chloramphenicol acetyltransferase-like domain"/>
    <property type="match status" value="1"/>
</dbReference>
<dbReference type="GO" id="GO:0009437">
    <property type="term" value="P:carnitine metabolic process"/>
    <property type="evidence" value="ECO:0007669"/>
    <property type="project" value="EnsemblFungi"/>
</dbReference>
<evidence type="ECO:0000256" key="18">
    <source>
        <dbReference type="PIRSR" id="PIRSR600542-1"/>
    </source>
</evidence>
<keyword evidence="9" id="KW-0443">Lipid metabolism</keyword>
<keyword evidence="12" id="KW-0576">Peroxisome</keyword>
<dbReference type="GO" id="GO:0005743">
    <property type="term" value="C:mitochondrial inner membrane"/>
    <property type="evidence" value="ECO:0007669"/>
    <property type="project" value="UniProtKB-SubCell"/>
</dbReference>
<dbReference type="Pfam" id="PF00755">
    <property type="entry name" value="Carn_acyltransf"/>
    <property type="match status" value="1"/>
</dbReference>
<evidence type="ECO:0000256" key="3">
    <source>
        <dbReference type="ARBA" id="ARBA00005232"/>
    </source>
</evidence>
<evidence type="ECO:0000256" key="5">
    <source>
        <dbReference type="ARBA" id="ARBA00022679"/>
    </source>
</evidence>
<evidence type="ECO:0000256" key="17">
    <source>
        <dbReference type="ARBA" id="ARBA00073438"/>
    </source>
</evidence>
<dbReference type="InterPro" id="IPR023213">
    <property type="entry name" value="CAT-like_dom_sf"/>
</dbReference>
<keyword evidence="13 19" id="KW-0012">Acyltransferase</keyword>
<dbReference type="RefSeq" id="XP_016613213.1">
    <property type="nucleotide sequence ID" value="XM_016749171.1"/>
</dbReference>
<dbReference type="InterPro" id="IPR042231">
    <property type="entry name" value="Cho/carn_acyl_trans_2"/>
</dbReference>
<dbReference type="AlphaFoldDB" id="A0A0L0HWB2"/>
<accession>A0A0L0HWB2</accession>
<evidence type="ECO:0000256" key="13">
    <source>
        <dbReference type="ARBA" id="ARBA00023315"/>
    </source>
</evidence>
<dbReference type="InterPro" id="IPR039551">
    <property type="entry name" value="Cho/carn_acyl_trans"/>
</dbReference>
<feature type="domain" description="Choline/carnitine acyltransferase" evidence="20">
    <location>
        <begin position="61"/>
        <end position="618"/>
    </location>
</feature>
<evidence type="ECO:0000259" key="20">
    <source>
        <dbReference type="Pfam" id="PF00755"/>
    </source>
</evidence>
<evidence type="ECO:0000313" key="22">
    <source>
        <dbReference type="Proteomes" id="UP000053201"/>
    </source>
</evidence>
<evidence type="ECO:0000256" key="7">
    <source>
        <dbReference type="ARBA" id="ARBA00022832"/>
    </source>
</evidence>
<feature type="active site" description="Proton acceptor" evidence="18">
    <location>
        <position position="355"/>
    </location>
</feature>
<keyword evidence="5 19" id="KW-0808">Transferase</keyword>
<dbReference type="Gene3D" id="3.30.559.70">
    <property type="entry name" value="Choline/Carnitine o-acyltransferase, domain 2"/>
    <property type="match status" value="1"/>
</dbReference>
<evidence type="ECO:0000256" key="4">
    <source>
        <dbReference type="ARBA" id="ARBA00022448"/>
    </source>
</evidence>
<proteinExistence type="inferred from homology"/>
<dbReference type="VEuPathDB" id="FungiDB:SPPG_00841"/>
<comment type="catalytic activity">
    <reaction evidence="14">
        <text>(R)-carnitine + acetyl-CoA = O-acetyl-(R)-carnitine + CoA</text>
        <dbReference type="Rhea" id="RHEA:21136"/>
        <dbReference type="ChEBI" id="CHEBI:16347"/>
        <dbReference type="ChEBI" id="CHEBI:57287"/>
        <dbReference type="ChEBI" id="CHEBI:57288"/>
        <dbReference type="ChEBI" id="CHEBI:57589"/>
        <dbReference type="EC" id="2.3.1.7"/>
    </reaction>
</comment>
<evidence type="ECO:0000256" key="12">
    <source>
        <dbReference type="ARBA" id="ARBA00023140"/>
    </source>
</evidence>
<dbReference type="InterPro" id="IPR000542">
    <property type="entry name" value="Carn_acyl_trans"/>
</dbReference>
<dbReference type="InParanoid" id="A0A0L0HWB2"/>
<evidence type="ECO:0000256" key="10">
    <source>
        <dbReference type="ARBA" id="ARBA00023128"/>
    </source>
</evidence>
<dbReference type="OrthoDB" id="240216at2759"/>
<evidence type="ECO:0000256" key="1">
    <source>
        <dbReference type="ARBA" id="ARBA00004275"/>
    </source>
</evidence>
<evidence type="ECO:0000256" key="16">
    <source>
        <dbReference type="ARBA" id="ARBA00066910"/>
    </source>
</evidence>
<dbReference type="OMA" id="KMDGTPT"/>
<evidence type="ECO:0000256" key="2">
    <source>
        <dbReference type="ARBA" id="ARBA00004443"/>
    </source>
</evidence>
<evidence type="ECO:0000256" key="19">
    <source>
        <dbReference type="RuleBase" id="RU003801"/>
    </source>
</evidence>
<sequence>MLFRAPSQLLSRTLQTRTTQHSFSALCTRSIATTTALNMHPLTPSGPNKPLFAQQHAVPKLPVAPLQETATKYLRSLKPILSDAEYAHSEKVVREFIAPGGKGEELHKRLQERAATSSTSWLYDWWNDWSYMGYRDPVVINVSYFFVFKDELRKEWKAPVTRAAALITGALEFKRLVVEEELKPEMFKGGALSMDQYQWMFNACRIPQIPSDTTRVSDPRQNTHVVVIRKNQFFTFDTRHPDGRQLSTAEIERQIQAIYDQAGDKAAPSIGVLTSEHRDIWTKTREELVQSPKNRASLDIIERAAFVVCLDDSSPVTRDEASRACWHGDGRNRFFDKPLQFIVFENGKAGFLGEHSMMDGTPTSNMCDWICTGLDRNKINHGSPSATSKLPNPQQLAFELTPSLSSRIESAENHFDSLIARHDLRVQAFFDYGKDLIKKFKMSPDAYVQMAIQLAYYKMHGVSRPTYESAQTRKFAFGRTETCRSVSIESVDWVKAMEDPTVSPLKKAELGRKAVGSHVKYMNDAVENKGVDRLWLGLKLSLKPGEPVPAFFKDPAFEYSKHWFLSTSQISSEYYDGYGWGEVVPDGFGIAYMVKERSLHLNVASLNEMRADRMHFYLAEALRDMRAVFEAELAGQASAGAPKAKL</sequence>
<dbReference type="SUPFAM" id="SSF52777">
    <property type="entry name" value="CoA-dependent acyltransferases"/>
    <property type="match status" value="2"/>
</dbReference>
<dbReference type="GO" id="GO:0006631">
    <property type="term" value="P:fatty acid metabolic process"/>
    <property type="evidence" value="ECO:0007669"/>
    <property type="project" value="UniProtKB-KW"/>
</dbReference>
<evidence type="ECO:0000256" key="11">
    <source>
        <dbReference type="ARBA" id="ARBA00023136"/>
    </source>
</evidence>
<protein>
    <recommendedName>
        <fullName evidence="17">Carnitine O-acetyltransferase, mitochondrial</fullName>
        <ecNumber evidence="16">2.3.1.7</ecNumber>
    </recommendedName>
</protein>
<dbReference type="EC" id="2.3.1.7" evidence="16"/>
<evidence type="ECO:0000256" key="8">
    <source>
        <dbReference type="ARBA" id="ARBA00022946"/>
    </source>
</evidence>
<keyword evidence="7" id="KW-0276">Fatty acid metabolism</keyword>
<name>A0A0L0HWB2_SPIPD</name>
<keyword evidence="8" id="KW-0809">Transit peptide</keyword>
<gene>
    <name evidence="21" type="ORF">SPPG_00841</name>
</gene>
<dbReference type="FunFam" id="3.30.559.70:FF:000007">
    <property type="entry name" value="Carnitine O-acetyltransferase, mitochondrial"/>
    <property type="match status" value="1"/>
</dbReference>
<evidence type="ECO:0000256" key="6">
    <source>
        <dbReference type="ARBA" id="ARBA00022792"/>
    </source>
</evidence>